<dbReference type="EC" id="5.1.3.14" evidence="3"/>
<accession>A0A4R1QRQ9</accession>
<evidence type="ECO:0000259" key="6">
    <source>
        <dbReference type="Pfam" id="PF02350"/>
    </source>
</evidence>
<organism evidence="7 8">
    <name type="scientific">Thermolongibacillus altinsuensis</name>
    <dbReference type="NCBI Taxonomy" id="575256"/>
    <lineage>
        <taxon>Bacteria</taxon>
        <taxon>Bacillati</taxon>
        <taxon>Bacillota</taxon>
        <taxon>Bacilli</taxon>
        <taxon>Bacillales</taxon>
        <taxon>Anoxybacillaceae</taxon>
        <taxon>Thermolongibacillus</taxon>
    </lineage>
</organism>
<dbReference type="SUPFAM" id="SSF53756">
    <property type="entry name" value="UDP-Glycosyltransferase/glycogen phosphorylase"/>
    <property type="match status" value="1"/>
</dbReference>
<evidence type="ECO:0000313" key="7">
    <source>
        <dbReference type="EMBL" id="TCL52730.1"/>
    </source>
</evidence>
<dbReference type="CDD" id="cd03786">
    <property type="entry name" value="GTB_UDP-GlcNAc_2-Epimerase"/>
    <property type="match status" value="1"/>
</dbReference>
<evidence type="ECO:0000256" key="3">
    <source>
        <dbReference type="ARBA" id="ARBA00038858"/>
    </source>
</evidence>
<dbReference type="GO" id="GO:0008761">
    <property type="term" value="F:UDP-N-acetylglucosamine 2-epimerase activity"/>
    <property type="evidence" value="ECO:0007669"/>
    <property type="project" value="UniProtKB-EC"/>
</dbReference>
<dbReference type="FunFam" id="3.40.50.2000:FF:000043">
    <property type="entry name" value="UDP-N-acetylglucosamine 2-epimerase"/>
    <property type="match status" value="1"/>
</dbReference>
<evidence type="ECO:0000313" key="8">
    <source>
        <dbReference type="Proteomes" id="UP000295658"/>
    </source>
</evidence>
<evidence type="ECO:0000256" key="2">
    <source>
        <dbReference type="ARBA" id="ARBA00038209"/>
    </source>
</evidence>
<dbReference type="AlphaFoldDB" id="A0A4R1QRQ9"/>
<feature type="domain" description="UDP-N-acetylglucosamine 2-epimerase" evidence="6">
    <location>
        <begin position="40"/>
        <end position="379"/>
    </location>
</feature>
<comment type="similarity">
    <text evidence="2 5">Belongs to the UDP-N-acetylglucosamine 2-epimerase family.</text>
</comment>
<comment type="caution">
    <text evidence="7">The sequence shown here is derived from an EMBL/GenBank/DDBJ whole genome shotgun (WGS) entry which is preliminary data.</text>
</comment>
<sequence length="394" mass="44528">MRATAYLEQSKVRNMKKIKVMTIFGTRPEAIKMAPLVLELKKDPEQFQSIVAVTAQHRQMLDQVLDIFNIQPDYDLNIMKERQTLVDVTTRGLVGLDEVMKKERPDIVLVHGDTTTTFVASLAAFYNQIVVGHVEAGLRTWNKYSPFPEEMNRQLTGVLADLHFAPTTKAAENLKAENKQPESIFITGNTAIDALKTTVRDEYTHPILEKIGEDRLILLTAHRRENLGEPMRNMFRAVKRLVNEHDDIQVVYPVHLNPVVRELASEILGNDPRIHLIEPLDVIDFHNFAARAYLILTDSGGVQEEAPSLGVPVLVLRDTTERPEGIEAGTLKLAGTEEETIYRLANQLLTDQEEYEKMAKASNPYGDGFASKRIVEAIRYYFKQTATPPAPFQP</sequence>
<dbReference type="Gene3D" id="3.40.50.2000">
    <property type="entry name" value="Glycogen Phosphorylase B"/>
    <property type="match status" value="2"/>
</dbReference>
<gene>
    <name evidence="7" type="ORF">EDD69_102136</name>
</gene>
<keyword evidence="8" id="KW-1185">Reference proteome</keyword>
<dbReference type="PANTHER" id="PTHR43174">
    <property type="entry name" value="UDP-N-ACETYLGLUCOSAMINE 2-EPIMERASE"/>
    <property type="match status" value="1"/>
</dbReference>
<dbReference type="PANTHER" id="PTHR43174:SF2">
    <property type="entry name" value="UDP-N-ACETYLGLUCOSAMINE 2-EPIMERASE"/>
    <property type="match status" value="1"/>
</dbReference>
<dbReference type="EMBL" id="SLUL01000002">
    <property type="protein sequence ID" value="TCL52730.1"/>
    <property type="molecule type" value="Genomic_DNA"/>
</dbReference>
<keyword evidence="1 5" id="KW-0413">Isomerase</keyword>
<dbReference type="NCBIfam" id="TIGR00236">
    <property type="entry name" value="wecB"/>
    <property type="match status" value="1"/>
</dbReference>
<name>A0A4R1QRQ9_9BACL</name>
<protein>
    <recommendedName>
        <fullName evidence="3">UDP-N-acetylglucosamine 2-epimerase (non-hydrolyzing)</fullName>
        <ecNumber evidence="3">5.1.3.14</ecNumber>
    </recommendedName>
    <alternativeName>
        <fullName evidence="4">UDP-GlcNAc-2-epimerase</fullName>
    </alternativeName>
</protein>
<evidence type="ECO:0000256" key="1">
    <source>
        <dbReference type="ARBA" id="ARBA00023235"/>
    </source>
</evidence>
<dbReference type="InterPro" id="IPR003331">
    <property type="entry name" value="UDP_GlcNAc_Epimerase_2_dom"/>
</dbReference>
<reference evidence="7 8" key="1">
    <citation type="submission" date="2019-03" db="EMBL/GenBank/DDBJ databases">
        <title>Genomic Encyclopedia of Type Strains, Phase IV (KMG-IV): sequencing the most valuable type-strain genomes for metagenomic binning, comparative biology and taxonomic classification.</title>
        <authorList>
            <person name="Goeker M."/>
        </authorList>
    </citation>
    <scope>NUCLEOTIDE SEQUENCE [LARGE SCALE GENOMIC DNA]</scope>
    <source>
        <strain evidence="7 8">DSM 24979</strain>
    </source>
</reference>
<dbReference type="InterPro" id="IPR029767">
    <property type="entry name" value="WecB-like"/>
</dbReference>
<evidence type="ECO:0000256" key="5">
    <source>
        <dbReference type="RuleBase" id="RU003513"/>
    </source>
</evidence>
<proteinExistence type="inferred from homology"/>
<dbReference type="Proteomes" id="UP000295658">
    <property type="component" value="Unassembled WGS sequence"/>
</dbReference>
<dbReference type="Pfam" id="PF02350">
    <property type="entry name" value="Epimerase_2"/>
    <property type="match status" value="1"/>
</dbReference>
<evidence type="ECO:0000256" key="4">
    <source>
        <dbReference type="ARBA" id="ARBA00079400"/>
    </source>
</evidence>